<keyword evidence="2" id="KW-0479">Metal-binding</keyword>
<dbReference type="GO" id="GO:0046872">
    <property type="term" value="F:metal ion binding"/>
    <property type="evidence" value="ECO:0007669"/>
    <property type="project" value="UniProtKB-KW"/>
</dbReference>
<dbReference type="GO" id="GO:0006357">
    <property type="term" value="P:regulation of transcription by RNA polymerase II"/>
    <property type="evidence" value="ECO:0007669"/>
    <property type="project" value="TreeGrafter"/>
</dbReference>
<dbReference type="EMBL" id="KV922167">
    <property type="protein sequence ID" value="ORE01212.1"/>
    <property type="molecule type" value="Genomic_DNA"/>
</dbReference>
<dbReference type="SMART" id="SM00558">
    <property type="entry name" value="JmjC"/>
    <property type="match status" value="1"/>
</dbReference>
<feature type="domain" description="JmjC" evidence="5">
    <location>
        <begin position="459"/>
        <end position="642"/>
    </location>
</feature>
<gene>
    <name evidence="6" type="ORF">BCV72DRAFT_236794</name>
</gene>
<dbReference type="InterPro" id="IPR003347">
    <property type="entry name" value="JmjC_dom"/>
</dbReference>
<evidence type="ECO:0000256" key="3">
    <source>
        <dbReference type="ARBA" id="ARBA00023242"/>
    </source>
</evidence>
<dbReference type="OrthoDB" id="1667110at2759"/>
<dbReference type="VEuPathDB" id="FungiDB:BCV72DRAFT_236794"/>
<name>A0A1X0QN71_RHIZD</name>
<evidence type="ECO:0000313" key="6">
    <source>
        <dbReference type="EMBL" id="ORE01212.1"/>
    </source>
</evidence>
<keyword evidence="3" id="KW-0539">Nucleus</keyword>
<dbReference type="GO" id="GO:0003712">
    <property type="term" value="F:transcription coregulator activity"/>
    <property type="evidence" value="ECO:0007669"/>
    <property type="project" value="TreeGrafter"/>
</dbReference>
<evidence type="ECO:0000256" key="1">
    <source>
        <dbReference type="ARBA" id="ARBA00004123"/>
    </source>
</evidence>
<dbReference type="Gene3D" id="2.60.120.650">
    <property type="entry name" value="Cupin"/>
    <property type="match status" value="1"/>
</dbReference>
<proteinExistence type="predicted"/>
<sequence>MSSNASKRKFASLTRSEVEECLRQQKRIKLEIQQLPCRKLKLNDSNSTAISCGNCTRKKGDCSFVDLRAFKVEADNTLTYGPYFPSATTEDPLKAKLAIAVKPKPPASTAKQYIQKYVEPVLRQIVGDEEQLTTALSDESSVINRKFVGGYGHSCDSCLTSIFNYHYICATCAYEICPSCFKDANLMRCLHCVHHTPDHFVLFSKYSDDSFSELKSSLFREHRGTKRSFSEDQQEFNDTEIVMKSPSDDIEVSSTLSFNTSLKTSESASNVVHAPPKKANIVTVENSLSPSTTIHSASEYTTTSAASSHAPDSPTPTMNTLDTNTLNPSSDTSRSSATSLSIPECTITSDEHLVIPRESITLEQFQAYWKQHKPLIITNSLKDADSEWSPEYFIKHYGKDPIEVIDCKDYTKKNKSTVKEYFEGFSDHRKRKALAKKLGTSELLKVKDWPPTEDIANKFPQLYKEFMATVPIPEYSATDGYFNLANRLPTEFLPPDLGPKMFISYMSGNTNLHCDMTDAVNLMYYAGKTNNTNHAAAIWHIFAAKDSKALSKWLKKRHQKFLKKWHPIHSQSLYMDDNELKLLEKQTGIKPWKIYQNCGDAVYIPAGCPHQVYNCTEAIKCAVDFVSPENLETSLSVTKQFSELPKTDALQLKSTLLFTWKEINES</sequence>
<dbReference type="AlphaFoldDB" id="A0A1X0QN71"/>
<dbReference type="GO" id="GO:0000785">
    <property type="term" value="C:chromatin"/>
    <property type="evidence" value="ECO:0007669"/>
    <property type="project" value="TreeGrafter"/>
</dbReference>
<organism evidence="6">
    <name type="scientific">Rhizopus microsporus var. microsporus</name>
    <dbReference type="NCBI Taxonomy" id="86635"/>
    <lineage>
        <taxon>Eukaryota</taxon>
        <taxon>Fungi</taxon>
        <taxon>Fungi incertae sedis</taxon>
        <taxon>Mucoromycota</taxon>
        <taxon>Mucoromycotina</taxon>
        <taxon>Mucoromycetes</taxon>
        <taxon>Mucorales</taxon>
        <taxon>Mucorineae</taxon>
        <taxon>Rhizopodaceae</taxon>
        <taxon>Rhizopus</taxon>
    </lineage>
</organism>
<reference evidence="6" key="1">
    <citation type="journal article" date="2016" name="Proc. Natl. Acad. Sci. U.S.A.">
        <title>Lipid metabolic changes in an early divergent fungus govern the establishment of a mutualistic symbiosis with endobacteria.</title>
        <authorList>
            <person name="Lastovetsky O.A."/>
            <person name="Gaspar M.L."/>
            <person name="Mondo S.J."/>
            <person name="LaButti K.M."/>
            <person name="Sandor L."/>
            <person name="Grigoriev I.V."/>
            <person name="Henry S.A."/>
            <person name="Pawlowska T.E."/>
        </authorList>
    </citation>
    <scope>NUCLEOTIDE SEQUENCE [LARGE SCALE GENOMIC DNA]</scope>
    <source>
        <strain evidence="6">ATCC 52814</strain>
    </source>
</reference>
<accession>A0A1X0QN71</accession>
<evidence type="ECO:0000256" key="2">
    <source>
        <dbReference type="ARBA" id="ARBA00022723"/>
    </source>
</evidence>
<dbReference type="Proteomes" id="UP000242414">
    <property type="component" value="Unassembled WGS sequence"/>
</dbReference>
<dbReference type="GO" id="GO:0032454">
    <property type="term" value="F:histone H3K9 demethylase activity"/>
    <property type="evidence" value="ECO:0007669"/>
    <property type="project" value="InterPro"/>
</dbReference>
<dbReference type="InterPro" id="IPR045109">
    <property type="entry name" value="LSDs-like"/>
</dbReference>
<evidence type="ECO:0000259" key="5">
    <source>
        <dbReference type="PROSITE" id="PS51184"/>
    </source>
</evidence>
<feature type="compositionally biased region" description="Polar residues" evidence="4">
    <location>
        <begin position="318"/>
        <end position="328"/>
    </location>
</feature>
<dbReference type="SUPFAM" id="SSF51197">
    <property type="entry name" value="Clavaminate synthase-like"/>
    <property type="match status" value="1"/>
</dbReference>
<evidence type="ECO:0000256" key="4">
    <source>
        <dbReference type="SAM" id="MobiDB-lite"/>
    </source>
</evidence>
<dbReference type="PANTHER" id="PTHR12549:SF38">
    <property type="entry name" value="JMJC DOMAIN-CONTAINING HISTONE DEMETHYLASE 2, ISOFORM A"/>
    <property type="match status" value="1"/>
</dbReference>
<dbReference type="PANTHER" id="PTHR12549">
    <property type="entry name" value="JMJC DOMAIN-CONTAINING HISTONE DEMETHYLATION PROTEIN"/>
    <property type="match status" value="1"/>
</dbReference>
<comment type="subcellular location">
    <subcellularLocation>
        <location evidence="1">Nucleus</location>
    </subcellularLocation>
</comment>
<dbReference type="GO" id="GO:0031490">
    <property type="term" value="F:chromatin DNA binding"/>
    <property type="evidence" value="ECO:0007669"/>
    <property type="project" value="TreeGrafter"/>
</dbReference>
<dbReference type="PROSITE" id="PS51184">
    <property type="entry name" value="JMJC"/>
    <property type="match status" value="1"/>
</dbReference>
<feature type="compositionally biased region" description="Low complexity" evidence="4">
    <location>
        <begin position="296"/>
        <end position="317"/>
    </location>
</feature>
<protein>
    <submittedName>
        <fullName evidence="6">Clavaminate synthase-like protein</fullName>
    </submittedName>
</protein>
<feature type="region of interest" description="Disordered" evidence="4">
    <location>
        <begin position="293"/>
        <end position="340"/>
    </location>
</feature>
<dbReference type="Pfam" id="PF02373">
    <property type="entry name" value="JmjC"/>
    <property type="match status" value="1"/>
</dbReference>
<dbReference type="GO" id="GO:0000118">
    <property type="term" value="C:histone deacetylase complex"/>
    <property type="evidence" value="ECO:0007669"/>
    <property type="project" value="TreeGrafter"/>
</dbReference>
<feature type="compositionally biased region" description="Low complexity" evidence="4">
    <location>
        <begin position="329"/>
        <end position="340"/>
    </location>
</feature>